<accession>A0A8I0N943</accession>
<proteinExistence type="inferred from homology"/>
<dbReference type="SUPFAM" id="SSF53474">
    <property type="entry name" value="alpha/beta-Hydrolases"/>
    <property type="match status" value="1"/>
</dbReference>
<reference evidence="6" key="1">
    <citation type="submission" date="2020-09" db="EMBL/GenBank/DDBJ databases">
        <authorList>
            <person name="Dalcin Martins P."/>
        </authorList>
    </citation>
    <scope>NUCLEOTIDE SEQUENCE</scope>
    <source>
        <strain evidence="6">MAG47</strain>
    </source>
</reference>
<dbReference type="GO" id="GO:0047372">
    <property type="term" value="F:monoacylglycerol lipase activity"/>
    <property type="evidence" value="ECO:0007669"/>
    <property type="project" value="TreeGrafter"/>
</dbReference>
<keyword evidence="3 6" id="KW-0378">Hydrolase</keyword>
<evidence type="ECO:0000256" key="1">
    <source>
        <dbReference type="ARBA" id="ARBA00010884"/>
    </source>
</evidence>
<name>A0A8I0N943_BRUAN</name>
<reference evidence="6" key="2">
    <citation type="submission" date="2020-10" db="EMBL/GenBank/DDBJ databases">
        <title>Enrichment of novel Verrucomicrobia, Bacteroidetes and Krumholzibacteria in an oxygen-limited, methane- and iron-fed bioreactor inoculated with Bothnian Sea sediments.</title>
        <authorList>
            <person name="Martins P.D."/>
            <person name="de Jong A."/>
            <person name="Lenstra W.K."/>
            <person name="van Helmond N.A.G.M."/>
            <person name="Slomp C.P."/>
            <person name="Jetten M.S.M."/>
            <person name="Welte C.U."/>
            <person name="Rasigraf O."/>
        </authorList>
    </citation>
    <scope>NUCLEOTIDE SEQUENCE</scope>
    <source>
        <strain evidence="6">MAG47</strain>
    </source>
</reference>
<dbReference type="InterPro" id="IPR000952">
    <property type="entry name" value="AB_hydrolase_4_CS"/>
</dbReference>
<evidence type="ECO:0000256" key="3">
    <source>
        <dbReference type="ARBA" id="ARBA00022801"/>
    </source>
</evidence>
<feature type="active site" description="Charge relay system" evidence="4">
    <location>
        <position position="143"/>
    </location>
</feature>
<dbReference type="InterPro" id="IPR000073">
    <property type="entry name" value="AB_hydrolase_1"/>
</dbReference>
<evidence type="ECO:0000256" key="4">
    <source>
        <dbReference type="PIRSR" id="PIRSR005211-1"/>
    </source>
</evidence>
<dbReference type="GO" id="GO:0034338">
    <property type="term" value="F:short-chain carboxylesterase activity"/>
    <property type="evidence" value="ECO:0007669"/>
    <property type="project" value="TreeGrafter"/>
</dbReference>
<dbReference type="PIRSF" id="PIRSF005211">
    <property type="entry name" value="Ab_hydro_YheT"/>
    <property type="match status" value="1"/>
</dbReference>
<sequence length="324" mass="35643">MPVLAHSDYRPSFVLWNGHVQTVYPVLFRPMPKVSPVRERIATADGDFLDLDWHRAEGRGPVRLAVISHGLEGHARKKYVAGMARALTHLGWDVLAWNFRGCSGEPNRLPRYYHSGETADLHAVLAYGLGRRAYADAVLVGFSIGGNQLLKYLGEDPDRVPKTVRAAVALSVPCDLAGGARVLARPFNRLYMEYFLRSLRAKARLKNSLFGGLDLTGLDAMTTFSAFDERFTAPLHGFAGAADYYRRASSLPHLAAIRVPTLLVNALDDPFLSPSCYPCEAAAASRCLFLETPIGGGHVGFVERNRENVYWSERRAVAFLAAAA</sequence>
<dbReference type="InterPro" id="IPR050960">
    <property type="entry name" value="AB_hydrolase_4_sf"/>
</dbReference>
<dbReference type="Proteomes" id="UP000642265">
    <property type="component" value="Unassembled WGS sequence"/>
</dbReference>
<keyword evidence="2" id="KW-0719">Serine esterase</keyword>
<dbReference type="PANTHER" id="PTHR10794:SF94">
    <property type="entry name" value="ESTERASE YHET-RELATED"/>
    <property type="match status" value="1"/>
</dbReference>
<dbReference type="AlphaFoldDB" id="A0A8I0N943"/>
<dbReference type="InterPro" id="IPR012020">
    <property type="entry name" value="ABHD4"/>
</dbReference>
<comment type="caution">
    <text evidence="6">The sequence shown here is derived from an EMBL/GenBank/DDBJ whole genome shotgun (WGS) entry which is preliminary data.</text>
</comment>
<organism evidence="6 7">
    <name type="scientific">Brucella anthropi</name>
    <name type="common">Ochrobactrum anthropi</name>
    <dbReference type="NCBI Taxonomy" id="529"/>
    <lineage>
        <taxon>Bacteria</taxon>
        <taxon>Pseudomonadati</taxon>
        <taxon>Pseudomonadota</taxon>
        <taxon>Alphaproteobacteria</taxon>
        <taxon>Hyphomicrobiales</taxon>
        <taxon>Brucellaceae</taxon>
        <taxon>Brucella/Ochrobactrum group</taxon>
        <taxon>Brucella</taxon>
    </lineage>
</organism>
<comment type="similarity">
    <text evidence="1">Belongs to the AB hydrolase superfamily. AB hydrolase 4 family.</text>
</comment>
<evidence type="ECO:0000313" key="7">
    <source>
        <dbReference type="Proteomes" id="UP000642265"/>
    </source>
</evidence>
<dbReference type="PROSITE" id="PS01133">
    <property type="entry name" value="UPF0017"/>
    <property type="match status" value="1"/>
</dbReference>
<dbReference type="EMBL" id="JACZKO010000048">
    <property type="protein sequence ID" value="MBE0562778.1"/>
    <property type="molecule type" value="Genomic_DNA"/>
</dbReference>
<dbReference type="InterPro" id="IPR029058">
    <property type="entry name" value="AB_hydrolase_fold"/>
</dbReference>
<gene>
    <name evidence="6" type="ORF">IH622_18460</name>
</gene>
<evidence type="ECO:0000313" key="6">
    <source>
        <dbReference type="EMBL" id="MBE0562778.1"/>
    </source>
</evidence>
<feature type="active site" description="Charge relay system" evidence="4">
    <location>
        <position position="269"/>
    </location>
</feature>
<feature type="active site" description="Charge relay system" evidence="4">
    <location>
        <position position="298"/>
    </location>
</feature>
<evidence type="ECO:0000259" key="5">
    <source>
        <dbReference type="Pfam" id="PF00561"/>
    </source>
</evidence>
<dbReference type="PANTHER" id="PTHR10794">
    <property type="entry name" value="ABHYDROLASE DOMAIN-CONTAINING PROTEIN"/>
    <property type="match status" value="1"/>
</dbReference>
<dbReference type="Gene3D" id="3.40.50.1820">
    <property type="entry name" value="alpha/beta hydrolase"/>
    <property type="match status" value="1"/>
</dbReference>
<dbReference type="Pfam" id="PF00561">
    <property type="entry name" value="Abhydrolase_1"/>
    <property type="match status" value="1"/>
</dbReference>
<feature type="domain" description="AB hydrolase-1" evidence="5">
    <location>
        <begin position="66"/>
        <end position="303"/>
    </location>
</feature>
<evidence type="ECO:0000256" key="2">
    <source>
        <dbReference type="ARBA" id="ARBA00022487"/>
    </source>
</evidence>
<protein>
    <submittedName>
        <fullName evidence="6">Alpha/beta fold hydrolase</fullName>
    </submittedName>
</protein>